<keyword evidence="8" id="KW-0868">Chloride</keyword>
<organism evidence="12 13">
    <name type="scientific">Pediococcus inopinatus</name>
    <dbReference type="NCBI Taxonomy" id="114090"/>
    <lineage>
        <taxon>Bacteria</taxon>
        <taxon>Bacillati</taxon>
        <taxon>Bacillota</taxon>
        <taxon>Bacilli</taxon>
        <taxon>Lactobacillales</taxon>
        <taxon>Lactobacillaceae</taxon>
        <taxon>Pediococcus</taxon>
    </lineage>
</organism>
<keyword evidence="5" id="KW-0406">Ion transport</keyword>
<dbReference type="SUPFAM" id="SSF116726">
    <property type="entry name" value="TrkA C-terminal domain-like"/>
    <property type="match status" value="1"/>
</dbReference>
<dbReference type="InterPro" id="IPR006037">
    <property type="entry name" value="RCK_C"/>
</dbReference>
<dbReference type="EMBL" id="CP104778">
    <property type="protein sequence ID" value="WPC22512.1"/>
    <property type="molecule type" value="Genomic_DNA"/>
</dbReference>
<dbReference type="SUPFAM" id="SSF81340">
    <property type="entry name" value="Clc chloride channel"/>
    <property type="match status" value="1"/>
</dbReference>
<evidence type="ECO:0000256" key="5">
    <source>
        <dbReference type="ARBA" id="ARBA00023065"/>
    </source>
</evidence>
<keyword evidence="3 10" id="KW-0812">Transmembrane</keyword>
<dbReference type="PROSITE" id="PS51202">
    <property type="entry name" value="RCK_C"/>
    <property type="match status" value="1"/>
</dbReference>
<evidence type="ECO:0000256" key="6">
    <source>
        <dbReference type="ARBA" id="ARBA00023136"/>
    </source>
</evidence>
<keyword evidence="13" id="KW-1185">Reference proteome</keyword>
<dbReference type="RefSeq" id="WP_320531815.1">
    <property type="nucleotide sequence ID" value="NZ_CP104778.1"/>
</dbReference>
<evidence type="ECO:0000313" key="13">
    <source>
        <dbReference type="Proteomes" id="UP001302696"/>
    </source>
</evidence>
<dbReference type="Pfam" id="PF00654">
    <property type="entry name" value="Voltage_CLC"/>
    <property type="match status" value="1"/>
</dbReference>
<dbReference type="Gene3D" id="3.30.70.1450">
    <property type="entry name" value="Regulator of K+ conductance, C-terminal domain"/>
    <property type="match status" value="1"/>
</dbReference>
<proteinExistence type="predicted"/>
<dbReference type="InterPro" id="IPR001807">
    <property type="entry name" value="ClC"/>
</dbReference>
<feature type="transmembrane region" description="Helical" evidence="10">
    <location>
        <begin position="328"/>
        <end position="348"/>
    </location>
</feature>
<dbReference type="PANTHER" id="PTHR43427:SF6">
    <property type="entry name" value="CHLORIDE CHANNEL PROTEIN CLC-E"/>
    <property type="match status" value="1"/>
</dbReference>
<gene>
    <name evidence="12" type="ORF">N6G96_04820</name>
</gene>
<feature type="transmembrane region" description="Helical" evidence="10">
    <location>
        <begin position="355"/>
        <end position="374"/>
    </location>
</feature>
<evidence type="ECO:0000256" key="3">
    <source>
        <dbReference type="ARBA" id="ARBA00022692"/>
    </source>
</evidence>
<feature type="transmembrane region" description="Helical" evidence="10">
    <location>
        <begin position="188"/>
        <end position="214"/>
    </location>
</feature>
<evidence type="ECO:0000256" key="1">
    <source>
        <dbReference type="ARBA" id="ARBA00004141"/>
    </source>
</evidence>
<dbReference type="PANTHER" id="PTHR43427">
    <property type="entry name" value="CHLORIDE CHANNEL PROTEIN CLC-E"/>
    <property type="match status" value="1"/>
</dbReference>
<dbReference type="PRINTS" id="PR00762">
    <property type="entry name" value="CLCHANNEL"/>
</dbReference>
<dbReference type="CDD" id="cd01031">
    <property type="entry name" value="EriC"/>
    <property type="match status" value="1"/>
</dbReference>
<feature type="transmembrane region" description="Helical" evidence="10">
    <location>
        <begin position="226"/>
        <end position="244"/>
    </location>
</feature>
<feature type="transmembrane region" description="Helical" evidence="10">
    <location>
        <begin position="15"/>
        <end position="36"/>
    </location>
</feature>
<keyword evidence="7" id="KW-0869">Chloride channel</keyword>
<dbReference type="Proteomes" id="UP001302696">
    <property type="component" value="Chromosome"/>
</dbReference>
<keyword evidence="9" id="KW-0407">Ion channel</keyword>
<keyword evidence="6 10" id="KW-0472">Membrane</keyword>
<dbReference type="Gene3D" id="1.10.3080.10">
    <property type="entry name" value="Clc chloride channel"/>
    <property type="match status" value="1"/>
</dbReference>
<name>A0ABZ0Q7N7_9LACO</name>
<dbReference type="InterPro" id="IPR014743">
    <property type="entry name" value="Cl-channel_core"/>
</dbReference>
<feature type="transmembrane region" description="Helical" evidence="10">
    <location>
        <begin position="394"/>
        <end position="414"/>
    </location>
</feature>
<sequence length="517" mass="56553">MHFINSHTSNIRLNFILKALCVGLITGVVVSSFRWLAELAGNFSLSIYKQVGQNHWLLLVLIALAFVVTYIVSLLMRGDPNIKGAGIPQVESQLSGFMEMDWHSVIWRKYFASVLTMSTSIFVGREGPSVQLGAAVGQGLAETRHYSASQRRILIANGAAAGLAAAFNAPLAGTFFVMEEIYHNFSPLVWITSLTSALSANFISLYVFGLGPVLPINYQNIFPLSHYWQLLLLGIILGLASRLYQIGLLKVPGMFDRIKKIPWYYKSLIPMLLVIPIGVFLPITLGSGSHVVLNISHVMPSLTVLLILLVVRFVFAMISYGAGVAGGFFMPILAVGALIGAIVGNLLYSANLLDLGFVNNLIIFSMAAYFAGISKAPFTAIMLITELVGSMRNFMPLAFVVLIAYLVVDLTNGAPIYESLAERLATFKQLPIFKGRNEQVQIPVYAQSLAEDQQVRRVEWPQNSILTTIRRGSHEIVPSGDTLIVAGDLLIFTIPSDASGEIRPKLIALTQFLTENS</sequence>
<evidence type="ECO:0000256" key="2">
    <source>
        <dbReference type="ARBA" id="ARBA00022448"/>
    </source>
</evidence>
<dbReference type="Pfam" id="PF02080">
    <property type="entry name" value="TrkA_C"/>
    <property type="match status" value="1"/>
</dbReference>
<evidence type="ECO:0000256" key="9">
    <source>
        <dbReference type="ARBA" id="ARBA00023303"/>
    </source>
</evidence>
<accession>A0ABZ0Q7N7</accession>
<feature type="transmembrane region" description="Helical" evidence="10">
    <location>
        <begin position="298"/>
        <end position="322"/>
    </location>
</feature>
<feature type="transmembrane region" description="Helical" evidence="10">
    <location>
        <begin position="56"/>
        <end position="76"/>
    </location>
</feature>
<keyword evidence="4 10" id="KW-1133">Transmembrane helix</keyword>
<evidence type="ECO:0000256" key="8">
    <source>
        <dbReference type="ARBA" id="ARBA00023214"/>
    </source>
</evidence>
<reference evidence="13" key="1">
    <citation type="submission" date="2024-06" db="EMBL/GenBank/DDBJ databases">
        <authorList>
            <person name="Chang H.C."/>
            <person name="Mun S.Y."/>
        </authorList>
    </citation>
    <scope>NUCLEOTIDE SEQUENCE [LARGE SCALE GENOMIC DNA]</scope>
    <source>
        <strain evidence="13">KT1</strain>
    </source>
</reference>
<comment type="subcellular location">
    <subcellularLocation>
        <location evidence="1">Membrane</location>
        <topology evidence="1">Multi-pass membrane protein</topology>
    </subcellularLocation>
</comment>
<evidence type="ECO:0000256" key="10">
    <source>
        <dbReference type="SAM" id="Phobius"/>
    </source>
</evidence>
<feature type="transmembrane region" description="Helical" evidence="10">
    <location>
        <begin position="154"/>
        <end position="176"/>
    </location>
</feature>
<feature type="transmembrane region" description="Helical" evidence="10">
    <location>
        <begin position="264"/>
        <end position="286"/>
    </location>
</feature>
<keyword evidence="2" id="KW-0813">Transport</keyword>
<evidence type="ECO:0000256" key="7">
    <source>
        <dbReference type="ARBA" id="ARBA00023173"/>
    </source>
</evidence>
<evidence type="ECO:0000313" key="12">
    <source>
        <dbReference type="EMBL" id="WPC22512.1"/>
    </source>
</evidence>
<evidence type="ECO:0000256" key="4">
    <source>
        <dbReference type="ARBA" id="ARBA00022989"/>
    </source>
</evidence>
<evidence type="ECO:0000259" key="11">
    <source>
        <dbReference type="PROSITE" id="PS51202"/>
    </source>
</evidence>
<feature type="domain" description="RCK C-terminal" evidence="11">
    <location>
        <begin position="427"/>
        <end position="508"/>
    </location>
</feature>
<dbReference type="InterPro" id="IPR036721">
    <property type="entry name" value="RCK_C_sf"/>
</dbReference>
<protein>
    <submittedName>
        <fullName evidence="12">ClC family H(+)/Cl(-) exchange transporter</fullName>
    </submittedName>
</protein>
<dbReference type="InterPro" id="IPR050368">
    <property type="entry name" value="ClC-type_chloride_channel"/>
</dbReference>